<organism evidence="2">
    <name type="scientific">Dictyoglomus turgidum</name>
    <dbReference type="NCBI Taxonomy" id="513050"/>
    <lineage>
        <taxon>Bacteria</taxon>
        <taxon>Pseudomonadati</taxon>
        <taxon>Dictyoglomota</taxon>
        <taxon>Dictyoglomia</taxon>
        <taxon>Dictyoglomales</taxon>
        <taxon>Dictyoglomaceae</taxon>
        <taxon>Dictyoglomus</taxon>
    </lineage>
</organism>
<name>A0A7C3WR94_9BACT</name>
<accession>A0A7C3WR94</accession>
<dbReference type="CDD" id="cd00838">
    <property type="entry name" value="MPP_superfamily"/>
    <property type="match status" value="1"/>
</dbReference>
<dbReference type="EMBL" id="DTGA01000092">
    <property type="protein sequence ID" value="HGB31010.1"/>
    <property type="molecule type" value="Genomic_DNA"/>
</dbReference>
<dbReference type="InterPro" id="IPR004843">
    <property type="entry name" value="Calcineurin-like_PHP"/>
</dbReference>
<gene>
    <name evidence="2" type="ORF">ENV35_03945</name>
</gene>
<dbReference type="InterPro" id="IPR052963">
    <property type="entry name" value="Pantetheine_PDE"/>
</dbReference>
<reference evidence="2" key="1">
    <citation type="journal article" date="2020" name="mSystems">
        <title>Genome- and Community-Level Interaction Insights into Carbon Utilization and Element Cycling Functions of Hydrothermarchaeota in Hydrothermal Sediment.</title>
        <authorList>
            <person name="Zhou Z."/>
            <person name="Liu Y."/>
            <person name="Xu W."/>
            <person name="Pan J."/>
            <person name="Luo Z.H."/>
            <person name="Li M."/>
        </authorList>
    </citation>
    <scope>NUCLEOTIDE SEQUENCE [LARGE SCALE GENOMIC DNA]</scope>
    <source>
        <strain evidence="2">SpSt-751</strain>
    </source>
</reference>
<proteinExistence type="predicted"/>
<evidence type="ECO:0000259" key="1">
    <source>
        <dbReference type="Pfam" id="PF00149"/>
    </source>
</evidence>
<comment type="caution">
    <text evidence="2">The sequence shown here is derived from an EMBL/GenBank/DDBJ whole genome shotgun (WGS) entry which is preliminary data.</text>
</comment>
<protein>
    <submittedName>
        <fullName evidence="2">Serine/threonine protein phosphatase</fullName>
    </submittedName>
</protein>
<dbReference type="SUPFAM" id="SSF56300">
    <property type="entry name" value="Metallo-dependent phosphatases"/>
    <property type="match status" value="1"/>
</dbReference>
<dbReference type="PANTHER" id="PTHR36492:SF2">
    <property type="entry name" value="[ACYL-CARRIER-PROTEIN] PHOSPHODIESTERASE PPTH"/>
    <property type="match status" value="1"/>
</dbReference>
<dbReference type="AlphaFoldDB" id="A0A7C3WR94"/>
<dbReference type="PANTHER" id="PTHR36492">
    <property type="match status" value="1"/>
</dbReference>
<evidence type="ECO:0000313" key="2">
    <source>
        <dbReference type="EMBL" id="HGB31010.1"/>
    </source>
</evidence>
<dbReference type="InterPro" id="IPR029052">
    <property type="entry name" value="Metallo-depent_PP-like"/>
</dbReference>
<dbReference type="Pfam" id="PF00149">
    <property type="entry name" value="Metallophos"/>
    <property type="match status" value="1"/>
</dbReference>
<dbReference type="GO" id="GO:0016787">
    <property type="term" value="F:hydrolase activity"/>
    <property type="evidence" value="ECO:0007669"/>
    <property type="project" value="InterPro"/>
</dbReference>
<dbReference type="Gene3D" id="3.60.21.10">
    <property type="match status" value="1"/>
</dbReference>
<sequence length="279" mass="32935">MRILAISDLHLDYIRLRNGLNLQEEREIIRKIRDYLLIDNPDILIIAGDISSKIWEVKLFFEEFSYAYINIIFVPGNHDVWKEGEISSTDKYYYILPNICEDFGIHFLPRNPFITGKWAFLGTLGWYDYTFGNSNYPKEDYDKGVFGSLKWRETFWKLVNFTDINGNDLSNIEVCKLFIEELEKDFYKVENFSKIVITHTIPFKELIMIKNFFSAYLGSERLGEVILKNKADFVICGHEHNPQSLTIYNIKIEKPTFGYLDSLRDLKYQLNKAKKLIEI</sequence>
<feature type="domain" description="Calcineurin-like phosphoesterase" evidence="1">
    <location>
        <begin position="1"/>
        <end position="242"/>
    </location>
</feature>